<organism evidence="6 7">
    <name type="scientific">Demequina litorisediminis</name>
    <dbReference type="NCBI Taxonomy" id="1849022"/>
    <lineage>
        <taxon>Bacteria</taxon>
        <taxon>Bacillati</taxon>
        <taxon>Actinomycetota</taxon>
        <taxon>Actinomycetes</taxon>
        <taxon>Micrococcales</taxon>
        <taxon>Demequinaceae</taxon>
        <taxon>Demequina</taxon>
    </lineage>
</organism>
<keyword evidence="2" id="KW-0238">DNA-binding</keyword>
<feature type="region of interest" description="Disordered" evidence="4">
    <location>
        <begin position="216"/>
        <end position="239"/>
    </location>
</feature>
<protein>
    <recommendedName>
        <fullName evidence="5">Transcriptional regulator LacI/GalR-like sensor domain-containing protein</fullName>
    </recommendedName>
</protein>
<dbReference type="PANTHER" id="PTHR30146:SF153">
    <property type="entry name" value="LACTOSE OPERON REPRESSOR"/>
    <property type="match status" value="1"/>
</dbReference>
<evidence type="ECO:0000259" key="5">
    <source>
        <dbReference type="Pfam" id="PF13377"/>
    </source>
</evidence>
<name>A0ABQ6ID66_9MICO</name>
<keyword evidence="7" id="KW-1185">Reference proteome</keyword>
<dbReference type="SUPFAM" id="SSF53822">
    <property type="entry name" value="Periplasmic binding protein-like I"/>
    <property type="match status" value="1"/>
</dbReference>
<keyword evidence="3" id="KW-0804">Transcription</keyword>
<evidence type="ECO:0000256" key="3">
    <source>
        <dbReference type="ARBA" id="ARBA00023163"/>
    </source>
</evidence>
<evidence type="ECO:0000256" key="1">
    <source>
        <dbReference type="ARBA" id="ARBA00023015"/>
    </source>
</evidence>
<dbReference type="Proteomes" id="UP001157125">
    <property type="component" value="Unassembled WGS sequence"/>
</dbReference>
<accession>A0ABQ6ID66</accession>
<evidence type="ECO:0000256" key="4">
    <source>
        <dbReference type="SAM" id="MobiDB-lite"/>
    </source>
</evidence>
<proteinExistence type="predicted"/>
<evidence type="ECO:0000256" key="2">
    <source>
        <dbReference type="ARBA" id="ARBA00023125"/>
    </source>
</evidence>
<evidence type="ECO:0000313" key="6">
    <source>
        <dbReference type="EMBL" id="GMA35798.1"/>
    </source>
</evidence>
<dbReference type="CDD" id="cd01574">
    <property type="entry name" value="PBP1_LacI"/>
    <property type="match status" value="1"/>
</dbReference>
<reference evidence="7" key="1">
    <citation type="journal article" date="2019" name="Int. J. Syst. Evol. Microbiol.">
        <title>The Global Catalogue of Microorganisms (GCM) 10K type strain sequencing project: providing services to taxonomists for standard genome sequencing and annotation.</title>
        <authorList>
            <consortium name="The Broad Institute Genomics Platform"/>
            <consortium name="The Broad Institute Genome Sequencing Center for Infectious Disease"/>
            <person name="Wu L."/>
            <person name="Ma J."/>
        </authorList>
    </citation>
    <scope>NUCLEOTIDE SEQUENCE [LARGE SCALE GENOMIC DNA]</scope>
    <source>
        <strain evidence="7">NBRC 112299</strain>
    </source>
</reference>
<dbReference type="PANTHER" id="PTHR30146">
    <property type="entry name" value="LACI-RELATED TRANSCRIPTIONAL REPRESSOR"/>
    <property type="match status" value="1"/>
</dbReference>
<dbReference type="InterPro" id="IPR046335">
    <property type="entry name" value="LacI/GalR-like_sensor"/>
</dbReference>
<comment type="caution">
    <text evidence="6">The sequence shown here is derived from an EMBL/GenBank/DDBJ whole genome shotgun (WGS) entry which is preliminary data.</text>
</comment>
<dbReference type="RefSeq" id="WP_284328197.1">
    <property type="nucleotide sequence ID" value="NZ_BSUN01000001.1"/>
</dbReference>
<feature type="domain" description="Transcriptional regulator LacI/GalR-like sensor" evidence="5">
    <location>
        <begin position="92"/>
        <end position="219"/>
    </location>
</feature>
<dbReference type="InterPro" id="IPR028082">
    <property type="entry name" value="Peripla_BP_I"/>
</dbReference>
<evidence type="ECO:0000313" key="7">
    <source>
        <dbReference type="Proteomes" id="UP001157125"/>
    </source>
</evidence>
<sequence length="290" mass="30850">MITDAVLRAAQAEGYGVTLVTVEDAAHDGWTPAANRLRHQTVDGLIIIRSEGHSTEQLALPPGMPVAVSDSRVHGVYPCVVSDELGSQRMAVEHLLELGHRTVHYVAGPADSEPARLRRAGWHTALVQAGAEVPEPYVGDWTADSGFAGGTALASDPSVTAIACANDETAFGVLAALHEAGRHVPDDVSVIGFDDVSLSRFTQPPLTTVKQHFTAIGNEPVPPGSGPDRPAALRGDSRRHGAYRVGATGVDRASPRGRLTPTPIPHSPDWWILVNQGPLDDQNRPVRRWG</sequence>
<dbReference type="Pfam" id="PF13377">
    <property type="entry name" value="Peripla_BP_3"/>
    <property type="match status" value="1"/>
</dbReference>
<keyword evidence="1" id="KW-0805">Transcription regulation</keyword>
<dbReference type="EMBL" id="BSUN01000001">
    <property type="protein sequence ID" value="GMA35798.1"/>
    <property type="molecule type" value="Genomic_DNA"/>
</dbReference>
<gene>
    <name evidence="6" type="ORF">GCM10025876_20020</name>
</gene>
<dbReference type="Gene3D" id="3.40.50.2300">
    <property type="match status" value="2"/>
</dbReference>